<feature type="compositionally biased region" description="Basic and acidic residues" evidence="1">
    <location>
        <begin position="193"/>
        <end position="206"/>
    </location>
</feature>
<gene>
    <name evidence="2" type="ORF">PF010_g3752</name>
</gene>
<name>A0A6G0LTW8_9STRA</name>
<dbReference type="AlphaFoldDB" id="A0A6G0LTW8"/>
<evidence type="ECO:0000313" key="3">
    <source>
        <dbReference type="Proteomes" id="UP000488956"/>
    </source>
</evidence>
<proteinExistence type="predicted"/>
<protein>
    <submittedName>
        <fullName evidence="2">Uncharacterized protein</fullName>
    </submittedName>
</protein>
<reference evidence="2 3" key="1">
    <citation type="submission" date="2018-09" db="EMBL/GenBank/DDBJ databases">
        <title>Genomic investigation of the strawberry pathogen Phytophthora fragariae indicates pathogenicity is determined by transcriptional variation in three key races.</title>
        <authorList>
            <person name="Adams T.M."/>
            <person name="Armitage A.D."/>
            <person name="Sobczyk M.K."/>
            <person name="Bates H.J."/>
            <person name="Dunwell J.M."/>
            <person name="Nellist C.F."/>
            <person name="Harrison R.J."/>
        </authorList>
    </citation>
    <scope>NUCLEOTIDE SEQUENCE [LARGE SCALE GENOMIC DNA]</scope>
    <source>
        <strain evidence="2 3">ONT-3</strain>
    </source>
</reference>
<feature type="compositionally biased region" description="Polar residues" evidence="1">
    <location>
        <begin position="100"/>
        <end position="125"/>
    </location>
</feature>
<comment type="caution">
    <text evidence="2">The sequence shown here is derived from an EMBL/GenBank/DDBJ whole genome shotgun (WGS) entry which is preliminary data.</text>
</comment>
<feature type="region of interest" description="Disordered" evidence="1">
    <location>
        <begin position="61"/>
        <end position="125"/>
    </location>
</feature>
<dbReference type="Proteomes" id="UP000488956">
    <property type="component" value="Unassembled WGS sequence"/>
</dbReference>
<dbReference type="EMBL" id="QXFX01000121">
    <property type="protein sequence ID" value="KAE9130738.1"/>
    <property type="molecule type" value="Genomic_DNA"/>
</dbReference>
<organism evidence="2 3">
    <name type="scientific">Phytophthora fragariae</name>
    <dbReference type="NCBI Taxonomy" id="53985"/>
    <lineage>
        <taxon>Eukaryota</taxon>
        <taxon>Sar</taxon>
        <taxon>Stramenopiles</taxon>
        <taxon>Oomycota</taxon>
        <taxon>Peronosporomycetes</taxon>
        <taxon>Peronosporales</taxon>
        <taxon>Peronosporaceae</taxon>
        <taxon>Phytophthora</taxon>
    </lineage>
</organism>
<evidence type="ECO:0000256" key="1">
    <source>
        <dbReference type="SAM" id="MobiDB-lite"/>
    </source>
</evidence>
<feature type="region of interest" description="Disordered" evidence="1">
    <location>
        <begin position="1"/>
        <end position="41"/>
    </location>
</feature>
<accession>A0A6G0LTW8</accession>
<feature type="compositionally biased region" description="Basic and acidic residues" evidence="1">
    <location>
        <begin position="176"/>
        <end position="187"/>
    </location>
</feature>
<sequence length="264" mass="28436">MGTKQPARPSHGGAARPSPLAARSRRAEATAFPRSDLWSWTDDGAKDELIESMLRECVPPVALPSTPALNGSAPLPVGGNSRSLLPSQRHKLASAGQHAHPSSSSRKARNLQSPATSLPPTQLQPMSSKNLMAAASSSTGQEAWKAFKVAHRTNKILAKTRKVINLLIRQNSSMKNVHDGENGPSDHGDDDGAAERDADIDTGEKEKEIEEMRAAAAAAAKLMEAKAMFQREVLDEDPVDSKTFGDYIRTARHANDLDRHEDAI</sequence>
<feature type="region of interest" description="Disordered" evidence="1">
    <location>
        <begin position="174"/>
        <end position="206"/>
    </location>
</feature>
<evidence type="ECO:0000313" key="2">
    <source>
        <dbReference type="EMBL" id="KAE9130738.1"/>
    </source>
</evidence>